<accession>A0A0L8V2Y2</accession>
<dbReference type="InterPro" id="IPR036942">
    <property type="entry name" value="Beta-barrel_TonB_sf"/>
</dbReference>
<dbReference type="AlphaFoldDB" id="A0A0L8V2Y2"/>
<dbReference type="Proteomes" id="UP000036958">
    <property type="component" value="Unassembled WGS sequence"/>
</dbReference>
<keyword evidence="9 10" id="KW-0998">Cell outer membrane</keyword>
<dbReference type="PANTHER" id="PTHR30069">
    <property type="entry name" value="TONB-DEPENDENT OUTER MEMBRANE RECEPTOR"/>
    <property type="match status" value="1"/>
</dbReference>
<keyword evidence="7 10" id="KW-0472">Membrane</keyword>
<organism evidence="14 15">
    <name type="scientific">Sunxiuqinia dokdonensis</name>
    <dbReference type="NCBI Taxonomy" id="1409788"/>
    <lineage>
        <taxon>Bacteria</taxon>
        <taxon>Pseudomonadati</taxon>
        <taxon>Bacteroidota</taxon>
        <taxon>Bacteroidia</taxon>
        <taxon>Marinilabiliales</taxon>
        <taxon>Prolixibacteraceae</taxon>
        <taxon>Sunxiuqinia</taxon>
    </lineage>
</organism>
<keyword evidence="2 10" id="KW-0813">Transport</keyword>
<dbReference type="PROSITE" id="PS52016">
    <property type="entry name" value="TONB_DEPENDENT_REC_3"/>
    <property type="match status" value="1"/>
</dbReference>
<evidence type="ECO:0000256" key="7">
    <source>
        <dbReference type="ARBA" id="ARBA00023136"/>
    </source>
</evidence>
<dbReference type="EMBL" id="LGIA01000215">
    <property type="protein sequence ID" value="KOH42708.1"/>
    <property type="molecule type" value="Genomic_DNA"/>
</dbReference>
<dbReference type="Gene3D" id="2.40.170.20">
    <property type="entry name" value="TonB-dependent receptor, beta-barrel domain"/>
    <property type="match status" value="1"/>
</dbReference>
<name>A0A0L8V2Y2_9BACT</name>
<dbReference type="InterPro" id="IPR000531">
    <property type="entry name" value="Beta-barrel_TonB"/>
</dbReference>
<dbReference type="SUPFAM" id="SSF56935">
    <property type="entry name" value="Porins"/>
    <property type="match status" value="1"/>
</dbReference>
<evidence type="ECO:0000259" key="13">
    <source>
        <dbReference type="Pfam" id="PF07715"/>
    </source>
</evidence>
<evidence type="ECO:0000259" key="12">
    <source>
        <dbReference type="Pfam" id="PF00593"/>
    </source>
</evidence>
<evidence type="ECO:0000313" key="14">
    <source>
        <dbReference type="EMBL" id="KOH42708.1"/>
    </source>
</evidence>
<dbReference type="RefSeq" id="WP_053188589.1">
    <property type="nucleotide sequence ID" value="NZ_LGIA01000215.1"/>
</dbReference>
<dbReference type="GO" id="GO:0009279">
    <property type="term" value="C:cell outer membrane"/>
    <property type="evidence" value="ECO:0007669"/>
    <property type="project" value="UniProtKB-SubCell"/>
</dbReference>
<dbReference type="Pfam" id="PF00593">
    <property type="entry name" value="TonB_dep_Rec_b-barrel"/>
    <property type="match status" value="1"/>
</dbReference>
<keyword evidence="3 10" id="KW-1134">Transmembrane beta strand</keyword>
<evidence type="ECO:0000256" key="8">
    <source>
        <dbReference type="ARBA" id="ARBA00023170"/>
    </source>
</evidence>
<dbReference type="PANTHER" id="PTHR30069:SF29">
    <property type="entry name" value="HEMOGLOBIN AND HEMOGLOBIN-HAPTOGLOBIN-BINDING PROTEIN 1-RELATED"/>
    <property type="match status" value="1"/>
</dbReference>
<keyword evidence="5" id="KW-0732">Signal</keyword>
<comment type="subcellular location">
    <subcellularLocation>
        <location evidence="1 10">Cell outer membrane</location>
        <topology evidence="1 10">Multi-pass membrane protein</topology>
    </subcellularLocation>
</comment>
<dbReference type="GO" id="GO:0015344">
    <property type="term" value="F:siderophore uptake transmembrane transporter activity"/>
    <property type="evidence" value="ECO:0007669"/>
    <property type="project" value="TreeGrafter"/>
</dbReference>
<dbReference type="Gene3D" id="2.170.130.10">
    <property type="entry name" value="TonB-dependent receptor, plug domain"/>
    <property type="match status" value="1"/>
</dbReference>
<dbReference type="GO" id="GO:0044718">
    <property type="term" value="P:siderophore transmembrane transport"/>
    <property type="evidence" value="ECO:0007669"/>
    <property type="project" value="TreeGrafter"/>
</dbReference>
<comment type="similarity">
    <text evidence="10 11">Belongs to the TonB-dependent receptor family.</text>
</comment>
<dbReference type="PATRIC" id="fig|1409788.3.peg.4592"/>
<evidence type="ECO:0000256" key="6">
    <source>
        <dbReference type="ARBA" id="ARBA00023077"/>
    </source>
</evidence>
<dbReference type="STRING" id="1409788.NC99_44930"/>
<evidence type="ECO:0000256" key="11">
    <source>
        <dbReference type="RuleBase" id="RU003357"/>
    </source>
</evidence>
<evidence type="ECO:0000256" key="1">
    <source>
        <dbReference type="ARBA" id="ARBA00004571"/>
    </source>
</evidence>
<dbReference type="Pfam" id="PF07715">
    <property type="entry name" value="Plug"/>
    <property type="match status" value="1"/>
</dbReference>
<keyword evidence="6 11" id="KW-0798">TonB box</keyword>
<evidence type="ECO:0000313" key="15">
    <source>
        <dbReference type="Proteomes" id="UP000036958"/>
    </source>
</evidence>
<evidence type="ECO:0008006" key="16">
    <source>
        <dbReference type="Google" id="ProtNLM"/>
    </source>
</evidence>
<dbReference type="OrthoDB" id="9758472at2"/>
<feature type="domain" description="TonB-dependent receptor plug" evidence="13">
    <location>
        <begin position="83"/>
        <end position="188"/>
    </location>
</feature>
<dbReference type="InterPro" id="IPR039426">
    <property type="entry name" value="TonB-dep_rcpt-like"/>
</dbReference>
<evidence type="ECO:0000256" key="10">
    <source>
        <dbReference type="PROSITE-ProRule" id="PRU01360"/>
    </source>
</evidence>
<evidence type="ECO:0000256" key="9">
    <source>
        <dbReference type="ARBA" id="ARBA00023237"/>
    </source>
</evidence>
<sequence>MKKLKVNHKWAKKLIFKQWGGQKYSLFQALNREVRIAVLAVAYFLVAGTNEAVAQPERSEVRMEFDLDEIEVSAQRAPVTYSQVARIVSVIEKDQIDAAPVNSLQDLLEYALSVDIRQRGTHGVQADISVRGGSFDQTLILLNGINLSDPQTGHHNLNLPVSLKTIKRIEILEGPAARVYGPNAFSGAINIVTEPLGGDQFEIDLNYGDHNLQDIHVAANKQLGKLQNFLAFNQKSSDGYIDNTDFDGYNIFYHGLLNAEAGQFDLQAGFSSKAFGANSFYTPAYPNQFEETKTTFASLKLETGQKIRFTPALYWRRHQDRFELFRSDPASWYGGHNYHMTDVLGSSINSWFSTNLGKTAFGAEFRSENIWSNVLGEEMDEPIDVPGETDQQFTKSHSRTIVSYFAEHTFYLGRLTASGGAMANWISDLNFEWNIFPGLDLSYQLTDNWKAYGSFNKSLRMPTFTDLYYNGPTNQGNPDLKPEKSTTVEGGFKVDNRFLHIQTGYYHRVGEDLIDWVRESDEFLWETRNLTKIKSDGFEFVAAVDIPTLLGHRFFIRKINTNYSYNNLNKTQSDYLSNYALDNLKHKFVFSVDHQVWRKLQASWHFRFQDRNGTYAEFEDTQYVGEANYEAFWLTDLKVFWKTDKLQVSGSVSNLFDRRYVDLGNIQQPGRWISFGINYQIAMK</sequence>
<proteinExistence type="inferred from homology"/>
<evidence type="ECO:0000256" key="4">
    <source>
        <dbReference type="ARBA" id="ARBA00022692"/>
    </source>
</evidence>
<reference evidence="15" key="1">
    <citation type="submission" date="2015-07" db="EMBL/GenBank/DDBJ databases">
        <title>Genome sequencing of Sunxiuqinia dokdonensis strain SK.</title>
        <authorList>
            <person name="Ahn S."/>
            <person name="Kim B.-C."/>
        </authorList>
    </citation>
    <scope>NUCLEOTIDE SEQUENCE [LARGE SCALE GENOMIC DNA]</scope>
    <source>
        <strain evidence="15">SK</strain>
    </source>
</reference>
<keyword evidence="15" id="KW-1185">Reference proteome</keyword>
<keyword evidence="4 10" id="KW-0812">Transmembrane</keyword>
<protein>
    <recommendedName>
        <fullName evidence="16">TonB-denpendent receptor</fullName>
    </recommendedName>
</protein>
<comment type="caution">
    <text evidence="14">The sequence shown here is derived from an EMBL/GenBank/DDBJ whole genome shotgun (WGS) entry which is preliminary data.</text>
</comment>
<evidence type="ECO:0000256" key="5">
    <source>
        <dbReference type="ARBA" id="ARBA00022729"/>
    </source>
</evidence>
<feature type="domain" description="TonB-dependent receptor-like beta-barrel" evidence="12">
    <location>
        <begin position="247"/>
        <end position="655"/>
    </location>
</feature>
<gene>
    <name evidence="14" type="ORF">NC99_44930</name>
</gene>
<evidence type="ECO:0000256" key="2">
    <source>
        <dbReference type="ARBA" id="ARBA00022448"/>
    </source>
</evidence>
<dbReference type="InterPro" id="IPR012910">
    <property type="entry name" value="Plug_dom"/>
</dbReference>
<evidence type="ECO:0000256" key="3">
    <source>
        <dbReference type="ARBA" id="ARBA00022452"/>
    </source>
</evidence>
<dbReference type="InterPro" id="IPR037066">
    <property type="entry name" value="Plug_dom_sf"/>
</dbReference>
<keyword evidence="8" id="KW-0675">Receptor</keyword>